<dbReference type="Proteomes" id="UP000053927">
    <property type="component" value="Unassembled WGS sequence"/>
</dbReference>
<keyword evidence="2" id="KW-1185">Reference proteome</keyword>
<dbReference type="PANTHER" id="PTHR37171:SF1">
    <property type="entry name" value="SERINE_THREONINE-PROTEIN KINASE YRZF-RELATED"/>
    <property type="match status" value="1"/>
</dbReference>
<dbReference type="Gene3D" id="1.10.510.10">
    <property type="entry name" value="Transferase(Phosphotransferase) domain 1"/>
    <property type="match status" value="1"/>
</dbReference>
<protein>
    <recommendedName>
        <fullName evidence="3">Protein kinase domain-containing protein</fullName>
    </recommendedName>
</protein>
<dbReference type="SUPFAM" id="SSF56112">
    <property type="entry name" value="Protein kinase-like (PK-like)"/>
    <property type="match status" value="1"/>
</dbReference>
<dbReference type="AlphaFoldDB" id="R7RZH2"/>
<dbReference type="GeneID" id="18802377"/>
<evidence type="ECO:0000313" key="1">
    <source>
        <dbReference type="EMBL" id="EIM79712.1"/>
    </source>
</evidence>
<dbReference type="RefSeq" id="XP_007311279.1">
    <property type="nucleotide sequence ID" value="XM_007311217.1"/>
</dbReference>
<dbReference type="eggNOG" id="ENOG502T07R">
    <property type="taxonomic scope" value="Eukaryota"/>
</dbReference>
<dbReference type="PANTHER" id="PTHR37171">
    <property type="entry name" value="SERINE/THREONINE-PROTEIN KINASE YRZF-RELATED"/>
    <property type="match status" value="1"/>
</dbReference>
<reference evidence="2" key="1">
    <citation type="journal article" date="2012" name="Science">
        <title>The Paleozoic origin of enzymatic lignin decomposition reconstructed from 31 fungal genomes.</title>
        <authorList>
            <person name="Floudas D."/>
            <person name="Binder M."/>
            <person name="Riley R."/>
            <person name="Barry K."/>
            <person name="Blanchette R.A."/>
            <person name="Henrissat B."/>
            <person name="Martinez A.T."/>
            <person name="Otillar R."/>
            <person name="Spatafora J.W."/>
            <person name="Yadav J.S."/>
            <person name="Aerts A."/>
            <person name="Benoit I."/>
            <person name="Boyd A."/>
            <person name="Carlson A."/>
            <person name="Copeland A."/>
            <person name="Coutinho P.M."/>
            <person name="de Vries R.P."/>
            <person name="Ferreira P."/>
            <person name="Findley K."/>
            <person name="Foster B."/>
            <person name="Gaskell J."/>
            <person name="Glotzer D."/>
            <person name="Gorecki P."/>
            <person name="Heitman J."/>
            <person name="Hesse C."/>
            <person name="Hori C."/>
            <person name="Igarashi K."/>
            <person name="Jurgens J.A."/>
            <person name="Kallen N."/>
            <person name="Kersten P."/>
            <person name="Kohler A."/>
            <person name="Kuees U."/>
            <person name="Kumar T.K.A."/>
            <person name="Kuo A."/>
            <person name="LaButti K."/>
            <person name="Larrondo L.F."/>
            <person name="Lindquist E."/>
            <person name="Ling A."/>
            <person name="Lombard V."/>
            <person name="Lucas S."/>
            <person name="Lundell T."/>
            <person name="Martin R."/>
            <person name="McLaughlin D.J."/>
            <person name="Morgenstern I."/>
            <person name="Morin E."/>
            <person name="Murat C."/>
            <person name="Nagy L.G."/>
            <person name="Nolan M."/>
            <person name="Ohm R.A."/>
            <person name="Patyshakuliyeva A."/>
            <person name="Rokas A."/>
            <person name="Ruiz-Duenas F.J."/>
            <person name="Sabat G."/>
            <person name="Salamov A."/>
            <person name="Samejima M."/>
            <person name="Schmutz J."/>
            <person name="Slot J.C."/>
            <person name="St John F."/>
            <person name="Stenlid J."/>
            <person name="Sun H."/>
            <person name="Sun S."/>
            <person name="Syed K."/>
            <person name="Tsang A."/>
            <person name="Wiebenga A."/>
            <person name="Young D."/>
            <person name="Pisabarro A."/>
            <person name="Eastwood D.C."/>
            <person name="Martin F."/>
            <person name="Cullen D."/>
            <person name="Grigoriev I.V."/>
            <person name="Hibbett D.S."/>
        </authorList>
    </citation>
    <scope>NUCLEOTIDE SEQUENCE [LARGE SCALE GENOMIC DNA]</scope>
    <source>
        <strain evidence="2">FP-91666</strain>
    </source>
</reference>
<dbReference type="InterPro" id="IPR052396">
    <property type="entry name" value="Meiotic_Drive_Suppr_Kinase"/>
</dbReference>
<organism evidence="1 2">
    <name type="scientific">Stereum hirsutum (strain FP-91666)</name>
    <name type="common">White-rot fungus</name>
    <dbReference type="NCBI Taxonomy" id="721885"/>
    <lineage>
        <taxon>Eukaryota</taxon>
        <taxon>Fungi</taxon>
        <taxon>Dikarya</taxon>
        <taxon>Basidiomycota</taxon>
        <taxon>Agaricomycotina</taxon>
        <taxon>Agaricomycetes</taxon>
        <taxon>Russulales</taxon>
        <taxon>Stereaceae</taxon>
        <taxon>Stereum</taxon>
    </lineage>
</organism>
<sequence>MSGETQSFLQDATSNACLAIQNLHNTDYYDAGTPLTLDLGAARRVTVTVVQHLSSTTSQVFTVKISTDESQRLHLPPSDIFVMKIFDSRFLKHRLEDDHPWNLELETKAREMPAKRSPDGELIHPHHVGTEDPLEWELFYQNTMLDMFNTEKRAYSILRSFQGRHIPRCYASGTLWSPPGERAVSLPILLFGYLDGEPLASFHHDATRITRKVYSSLHRLLREFKRKGVAHTDIHDHNIHLVSVGRGKYRPFILDFGCSIIREGMTNEEWEEEYDELGDLDALKYVFRRLGFEYGFQPDRGIKNLLRSILYLWKSHILDSVRAMRAKFATPAFLLSQSP</sequence>
<gene>
    <name evidence="1" type="ORF">STEHIDRAFT_163531</name>
</gene>
<dbReference type="EMBL" id="JH687402">
    <property type="protein sequence ID" value="EIM79712.1"/>
    <property type="molecule type" value="Genomic_DNA"/>
</dbReference>
<proteinExistence type="predicted"/>
<evidence type="ECO:0000313" key="2">
    <source>
        <dbReference type="Proteomes" id="UP000053927"/>
    </source>
</evidence>
<dbReference type="InterPro" id="IPR011009">
    <property type="entry name" value="Kinase-like_dom_sf"/>
</dbReference>
<dbReference type="OMA" id="HSECLAY"/>
<dbReference type="KEGG" id="shs:STEHIDRAFT_163531"/>
<dbReference type="OrthoDB" id="2734608at2759"/>
<evidence type="ECO:0008006" key="3">
    <source>
        <dbReference type="Google" id="ProtNLM"/>
    </source>
</evidence>
<name>R7RZH2_STEHR</name>
<accession>R7RZH2</accession>